<evidence type="ECO:0000313" key="1">
    <source>
        <dbReference type="EMBL" id="GBM42089.1"/>
    </source>
</evidence>
<dbReference type="AlphaFoldDB" id="A0A4Y2FP29"/>
<evidence type="ECO:0000313" key="2">
    <source>
        <dbReference type="Proteomes" id="UP000499080"/>
    </source>
</evidence>
<comment type="caution">
    <text evidence="1">The sequence shown here is derived from an EMBL/GenBank/DDBJ whole genome shotgun (WGS) entry which is preliminary data.</text>
</comment>
<protein>
    <submittedName>
        <fullName evidence="1">Uncharacterized protein</fullName>
    </submittedName>
</protein>
<dbReference type="EMBL" id="BGPR01000986">
    <property type="protein sequence ID" value="GBM42089.1"/>
    <property type="molecule type" value="Genomic_DNA"/>
</dbReference>
<accession>A0A4Y2FP29</accession>
<keyword evidence="2" id="KW-1185">Reference proteome</keyword>
<reference evidence="1 2" key="1">
    <citation type="journal article" date="2019" name="Sci. Rep.">
        <title>Orb-weaving spider Araneus ventricosus genome elucidates the spidroin gene catalogue.</title>
        <authorList>
            <person name="Kono N."/>
            <person name="Nakamura H."/>
            <person name="Ohtoshi R."/>
            <person name="Moran D.A.P."/>
            <person name="Shinohara A."/>
            <person name="Yoshida Y."/>
            <person name="Fujiwara M."/>
            <person name="Mori M."/>
            <person name="Tomita M."/>
            <person name="Arakawa K."/>
        </authorList>
    </citation>
    <scope>NUCLEOTIDE SEQUENCE [LARGE SCALE GENOMIC DNA]</scope>
</reference>
<organism evidence="1 2">
    <name type="scientific">Araneus ventricosus</name>
    <name type="common">Orbweaver spider</name>
    <name type="synonym">Epeira ventricosa</name>
    <dbReference type="NCBI Taxonomy" id="182803"/>
    <lineage>
        <taxon>Eukaryota</taxon>
        <taxon>Metazoa</taxon>
        <taxon>Ecdysozoa</taxon>
        <taxon>Arthropoda</taxon>
        <taxon>Chelicerata</taxon>
        <taxon>Arachnida</taxon>
        <taxon>Araneae</taxon>
        <taxon>Araneomorphae</taxon>
        <taxon>Entelegynae</taxon>
        <taxon>Araneoidea</taxon>
        <taxon>Araneidae</taxon>
        <taxon>Araneus</taxon>
    </lineage>
</organism>
<gene>
    <name evidence="1" type="ORF">AVEN_260258_1</name>
</gene>
<name>A0A4Y2FP29_ARAVE</name>
<sequence>MQYQHFFILKALFDPQTLIATETEIIELIGMNSSNDHPHHWGWGWKSGYAHSIFILKALFDPQTLIATETEIIELIGMNSSNDHPQLPGWVEVRSAQQHYPESIIRSS</sequence>
<proteinExistence type="predicted"/>
<dbReference type="Proteomes" id="UP000499080">
    <property type="component" value="Unassembled WGS sequence"/>
</dbReference>